<proteinExistence type="predicted"/>
<dbReference type="InterPro" id="IPR036740">
    <property type="entry name" value="tRNA_intron_Endonuc_N_sf"/>
</dbReference>
<dbReference type="Proteomes" id="UP000178935">
    <property type="component" value="Unassembled WGS sequence"/>
</dbReference>
<evidence type="ECO:0000256" key="1">
    <source>
        <dbReference type="ARBA" id="ARBA00022694"/>
    </source>
</evidence>
<dbReference type="InterPro" id="IPR006676">
    <property type="entry name" value="tRNA_splic"/>
</dbReference>
<dbReference type="EMBL" id="MHPU01000036">
    <property type="protein sequence ID" value="OGZ87876.1"/>
    <property type="molecule type" value="Genomic_DNA"/>
</dbReference>
<dbReference type="FunFam" id="3.40.1350.10:FF:000006">
    <property type="entry name" value="tRNA-splicing endonuclease"/>
    <property type="match status" value="1"/>
</dbReference>
<dbReference type="GO" id="GO:0000213">
    <property type="term" value="F:tRNA-intron lyase activity"/>
    <property type="evidence" value="ECO:0007669"/>
    <property type="project" value="InterPro"/>
</dbReference>
<feature type="domain" description="tRNA intron endonuclease catalytic" evidence="2">
    <location>
        <begin position="68"/>
        <end position="152"/>
    </location>
</feature>
<feature type="non-terminal residue" evidence="4">
    <location>
        <position position="1"/>
    </location>
</feature>
<dbReference type="Pfam" id="PF01974">
    <property type="entry name" value="tRNA_int_endo"/>
    <property type="match status" value="1"/>
</dbReference>
<dbReference type="Pfam" id="PF02778">
    <property type="entry name" value="tRNA_int_endo_N"/>
    <property type="match status" value="1"/>
</dbReference>
<dbReference type="InterPro" id="IPR006678">
    <property type="entry name" value="tRNA_intron_Endonuc_N"/>
</dbReference>
<keyword evidence="4" id="KW-0456">Lyase</keyword>
<evidence type="ECO:0000313" key="4">
    <source>
        <dbReference type="EMBL" id="OGZ87876.1"/>
    </source>
</evidence>
<dbReference type="InterPro" id="IPR016442">
    <property type="entry name" value="tRNA_splic_arch_short"/>
</dbReference>
<feature type="domain" description="tRNA intron endonuclease N-terminal" evidence="3">
    <location>
        <begin position="3"/>
        <end position="55"/>
    </location>
</feature>
<dbReference type="SUPFAM" id="SSF53032">
    <property type="entry name" value="tRNA-intron endonuclease catalytic domain-like"/>
    <property type="match status" value="1"/>
</dbReference>
<name>A0A1G2JL52_9BACT</name>
<reference evidence="4 5" key="1">
    <citation type="journal article" date="2016" name="Nat. Commun.">
        <title>Thousands of microbial genomes shed light on interconnected biogeochemical processes in an aquifer system.</title>
        <authorList>
            <person name="Anantharaman K."/>
            <person name="Brown C.T."/>
            <person name="Hug L.A."/>
            <person name="Sharon I."/>
            <person name="Castelle C.J."/>
            <person name="Probst A.J."/>
            <person name="Thomas B.C."/>
            <person name="Singh A."/>
            <person name="Wilkins M.J."/>
            <person name="Karaoz U."/>
            <person name="Brodie E.L."/>
            <person name="Williams K.H."/>
            <person name="Hubbard S.S."/>
            <person name="Banfield J.F."/>
        </authorList>
    </citation>
    <scope>NUCLEOTIDE SEQUENCE [LARGE SCALE GENOMIC DNA]</scope>
</reference>
<dbReference type="InterPro" id="IPR036167">
    <property type="entry name" value="tRNA_intron_Endo_cat-like_sf"/>
</dbReference>
<sequence>IFSNDAEAFSLLEKSSFGEEVNGKVQYSFSEALYLVEKNKMEVSVSNKPIEKKELTRKLYNLDKRLYIKYPVFRDLKEKGYIVKSALKFGADFRVYDKGQKIGKHHSRWIVFVDHETSKITWNEFSAKNRVAHSTKKKLLLAIVDEESDVTYYEVDWMKV</sequence>
<dbReference type="PANTHER" id="PTHR21227:SF0">
    <property type="entry name" value="TRNA-SPLICING ENDONUCLEASE SUBUNIT SEN2"/>
    <property type="match status" value="1"/>
</dbReference>
<evidence type="ECO:0000259" key="2">
    <source>
        <dbReference type="Pfam" id="PF01974"/>
    </source>
</evidence>
<keyword evidence="1" id="KW-0819">tRNA processing</keyword>
<dbReference type="GO" id="GO:0006388">
    <property type="term" value="P:tRNA splicing, via endonucleolytic cleavage and ligation"/>
    <property type="evidence" value="ECO:0007669"/>
    <property type="project" value="InterPro"/>
</dbReference>
<comment type="caution">
    <text evidence="4">The sequence shown here is derived from an EMBL/GenBank/DDBJ whole genome shotgun (WGS) entry which is preliminary data.</text>
</comment>
<dbReference type="AlphaFoldDB" id="A0A1G2JL52"/>
<dbReference type="PIRSF" id="PIRSF005285">
    <property type="entry name" value="tRNA_splic_archaea"/>
    <property type="match status" value="1"/>
</dbReference>
<dbReference type="SUPFAM" id="SSF55267">
    <property type="entry name" value="tRNA-intron endonuclease N-terminal domain-like"/>
    <property type="match status" value="1"/>
</dbReference>
<accession>A0A1G2JL52</accession>
<evidence type="ECO:0000313" key="5">
    <source>
        <dbReference type="Proteomes" id="UP000178935"/>
    </source>
</evidence>
<gene>
    <name evidence="4" type="ORF">A2561_00985</name>
</gene>
<protein>
    <submittedName>
        <fullName evidence="4">tRNA-intron lyase</fullName>
    </submittedName>
</protein>
<dbReference type="GO" id="GO:0005737">
    <property type="term" value="C:cytoplasm"/>
    <property type="evidence" value="ECO:0007669"/>
    <property type="project" value="TreeGrafter"/>
</dbReference>
<dbReference type="Gene3D" id="3.40.1350.150">
    <property type="match status" value="1"/>
</dbReference>
<organism evidence="4 5">
    <name type="scientific">Candidatus Staskawiczbacteria bacterium RIFOXYD1_FULL_32_13</name>
    <dbReference type="NCBI Taxonomy" id="1802234"/>
    <lineage>
        <taxon>Bacteria</taxon>
        <taxon>Candidatus Staskawicziibacteriota</taxon>
    </lineage>
</organism>
<dbReference type="NCBIfam" id="TIGR00324">
    <property type="entry name" value="endA"/>
    <property type="match status" value="1"/>
</dbReference>
<dbReference type="PANTHER" id="PTHR21227">
    <property type="entry name" value="TRNA-SPLICING ENDONUCLEASE SUBUNIT SEN2"/>
    <property type="match status" value="1"/>
</dbReference>
<dbReference type="InterPro" id="IPR006677">
    <property type="entry name" value="tRNA_intron_Endonuc_cat-like"/>
</dbReference>
<evidence type="ECO:0000259" key="3">
    <source>
        <dbReference type="Pfam" id="PF02778"/>
    </source>
</evidence>
<dbReference type="CDD" id="cd22363">
    <property type="entry name" value="tRNA-intron_lyase_C"/>
    <property type="match status" value="1"/>
</dbReference>